<sequence length="441" mass="46289">MDTYTLNLVGLLGLCTVLFAVKSRTSPPSKTTATATAAATTTATKPSPSQWPFLTVYALVMASDWLQGPFLYPLYHDTHRLPPPLITTLFTTGFLAAAGAASRVGALADRHGRRTACLAFCAVYAASCVLTTVPSVPLLAAGRVLGGVGTSLLFSVFESWMVADLRAKGAEGELGGRLGVMGTVNSVVAIACGVGSEWVVGWTGRREAPFWVAVGCLVAAAGGILAWWDENYGEAGAAVGEKEGEGKSAWAVLADPRVLALGLCSTIFEGSMYLFVFFWAPALRSMAGTTTTLPYGVIFAAFMAATLASSLAFGIITARKMASYVSLLLCVLGASSICFLLSSRPASEQSAFWVFCAFEAAVGMYFPSMGYMKGRLVDDGVRAQVYSMLRVPLNVFVVASLMLTRNGAGFEGVFFVCSSLLMLACSALWLTTVGQGTPQAA</sequence>
<feature type="region of interest" description="Disordered" evidence="12">
    <location>
        <begin position="25"/>
        <end position="47"/>
    </location>
</feature>
<feature type="transmembrane region" description="Helical" evidence="13">
    <location>
        <begin position="116"/>
        <end position="138"/>
    </location>
</feature>
<keyword evidence="4" id="KW-0813">Transport</keyword>
<evidence type="ECO:0000256" key="12">
    <source>
        <dbReference type="SAM" id="MobiDB-lite"/>
    </source>
</evidence>
<evidence type="ECO:0000256" key="7">
    <source>
        <dbReference type="ARBA" id="ARBA00022989"/>
    </source>
</evidence>
<feature type="transmembrane region" description="Helical" evidence="13">
    <location>
        <begin position="292"/>
        <end position="317"/>
    </location>
</feature>
<dbReference type="InterPro" id="IPR036259">
    <property type="entry name" value="MFS_trans_sf"/>
</dbReference>
<feature type="transmembrane region" description="Helical" evidence="13">
    <location>
        <begin position="409"/>
        <end position="430"/>
    </location>
</feature>
<feature type="transmembrane region" description="Helical" evidence="13">
    <location>
        <begin position="175"/>
        <end position="196"/>
    </location>
</feature>
<evidence type="ECO:0000256" key="9">
    <source>
        <dbReference type="ARBA" id="ARBA00023136"/>
    </source>
</evidence>
<dbReference type="InterPro" id="IPR008509">
    <property type="entry name" value="MOT2/MFSD5"/>
</dbReference>
<accession>A0AA40EPJ0</accession>
<feature type="transmembrane region" description="Helical" evidence="13">
    <location>
        <begin position="350"/>
        <end position="371"/>
    </location>
</feature>
<comment type="function">
    <text evidence="1">Mediates high-affinity intracellular uptake of the rare oligo-element molybdenum.</text>
</comment>
<keyword evidence="5" id="KW-1003">Cell membrane</keyword>
<evidence type="ECO:0000256" key="2">
    <source>
        <dbReference type="ARBA" id="ARBA00004651"/>
    </source>
</evidence>
<feature type="transmembrane region" description="Helical" evidence="13">
    <location>
        <begin position="208"/>
        <end position="228"/>
    </location>
</feature>
<evidence type="ECO:0000256" key="14">
    <source>
        <dbReference type="SAM" id="SignalP"/>
    </source>
</evidence>
<evidence type="ECO:0000256" key="13">
    <source>
        <dbReference type="SAM" id="Phobius"/>
    </source>
</evidence>
<evidence type="ECO:0000256" key="3">
    <source>
        <dbReference type="ARBA" id="ARBA00021242"/>
    </source>
</evidence>
<dbReference type="AlphaFoldDB" id="A0AA40EPJ0"/>
<feature type="transmembrane region" description="Helical" evidence="13">
    <location>
        <begin position="383"/>
        <end position="403"/>
    </location>
</feature>
<feature type="transmembrane region" description="Helical" evidence="13">
    <location>
        <begin position="324"/>
        <end position="344"/>
    </location>
</feature>
<dbReference type="SUPFAM" id="SSF103473">
    <property type="entry name" value="MFS general substrate transporter"/>
    <property type="match status" value="1"/>
</dbReference>
<keyword evidence="14" id="KW-0732">Signal</keyword>
<keyword evidence="7 13" id="KW-1133">Transmembrane helix</keyword>
<evidence type="ECO:0000313" key="15">
    <source>
        <dbReference type="EMBL" id="KAK0743139.1"/>
    </source>
</evidence>
<evidence type="ECO:0000256" key="5">
    <source>
        <dbReference type="ARBA" id="ARBA00022475"/>
    </source>
</evidence>
<feature type="transmembrane region" description="Helical" evidence="13">
    <location>
        <begin position="258"/>
        <end position="280"/>
    </location>
</feature>
<keyword evidence="8" id="KW-0406">Ion transport</keyword>
<dbReference type="GO" id="GO:0006811">
    <property type="term" value="P:monoatomic ion transport"/>
    <property type="evidence" value="ECO:0007669"/>
    <property type="project" value="UniProtKB-KW"/>
</dbReference>
<organism evidence="15 16">
    <name type="scientific">Schizothecium vesticola</name>
    <dbReference type="NCBI Taxonomy" id="314040"/>
    <lineage>
        <taxon>Eukaryota</taxon>
        <taxon>Fungi</taxon>
        <taxon>Dikarya</taxon>
        <taxon>Ascomycota</taxon>
        <taxon>Pezizomycotina</taxon>
        <taxon>Sordariomycetes</taxon>
        <taxon>Sordariomycetidae</taxon>
        <taxon>Sordariales</taxon>
        <taxon>Schizotheciaceae</taxon>
        <taxon>Schizothecium</taxon>
    </lineage>
</organism>
<proteinExistence type="predicted"/>
<comment type="subcellular location">
    <subcellularLocation>
        <location evidence="2">Cell membrane</location>
        <topology evidence="2">Multi-pass membrane protein</topology>
    </subcellularLocation>
</comment>
<comment type="caution">
    <text evidence="15">The sequence shown here is derived from an EMBL/GenBank/DDBJ whole genome shotgun (WGS) entry which is preliminary data.</text>
</comment>
<evidence type="ECO:0000256" key="8">
    <source>
        <dbReference type="ARBA" id="ARBA00023065"/>
    </source>
</evidence>
<protein>
    <recommendedName>
        <fullName evidence="3">Molybdate-anion transporter</fullName>
    </recommendedName>
    <alternativeName>
        <fullName evidence="10">Major facilitator superfamily domain-containing protein 5</fullName>
    </alternativeName>
    <alternativeName>
        <fullName evidence="11">Molybdate transporter 2 homolog</fullName>
    </alternativeName>
</protein>
<evidence type="ECO:0000256" key="11">
    <source>
        <dbReference type="ARBA" id="ARBA00032555"/>
    </source>
</evidence>
<reference evidence="15" key="1">
    <citation type="submission" date="2023-06" db="EMBL/GenBank/DDBJ databases">
        <title>Genome-scale phylogeny and comparative genomics of the fungal order Sordariales.</title>
        <authorList>
            <consortium name="Lawrence Berkeley National Laboratory"/>
            <person name="Hensen N."/>
            <person name="Bonometti L."/>
            <person name="Westerberg I."/>
            <person name="Brannstrom I.O."/>
            <person name="Guillou S."/>
            <person name="Cros-Aarteil S."/>
            <person name="Calhoun S."/>
            <person name="Haridas S."/>
            <person name="Kuo A."/>
            <person name="Mondo S."/>
            <person name="Pangilinan J."/>
            <person name="Riley R."/>
            <person name="LaButti K."/>
            <person name="Andreopoulos B."/>
            <person name="Lipzen A."/>
            <person name="Chen C."/>
            <person name="Yanf M."/>
            <person name="Daum C."/>
            <person name="Ng V."/>
            <person name="Clum A."/>
            <person name="Steindorff A."/>
            <person name="Ohm R."/>
            <person name="Martin F."/>
            <person name="Silar P."/>
            <person name="Natvig D."/>
            <person name="Lalanne C."/>
            <person name="Gautier V."/>
            <person name="Ament-velasquez S.L."/>
            <person name="Kruys A."/>
            <person name="Hutchinson M.I."/>
            <person name="Powell A.J."/>
            <person name="Barry K."/>
            <person name="Miller A.N."/>
            <person name="Grigoriev I.V."/>
            <person name="Debuchy R."/>
            <person name="Gladieux P."/>
            <person name="Thoren M.H."/>
            <person name="Johannesson H."/>
        </authorList>
    </citation>
    <scope>NUCLEOTIDE SEQUENCE</scope>
    <source>
        <strain evidence="15">SMH3187-1</strain>
    </source>
</reference>
<keyword evidence="16" id="KW-1185">Reference proteome</keyword>
<evidence type="ECO:0000256" key="6">
    <source>
        <dbReference type="ARBA" id="ARBA00022692"/>
    </source>
</evidence>
<dbReference type="GO" id="GO:0015098">
    <property type="term" value="F:molybdate ion transmembrane transporter activity"/>
    <property type="evidence" value="ECO:0007669"/>
    <property type="project" value="InterPro"/>
</dbReference>
<name>A0AA40EPJ0_9PEZI</name>
<keyword evidence="9 13" id="KW-0472">Membrane</keyword>
<evidence type="ECO:0000313" key="16">
    <source>
        <dbReference type="Proteomes" id="UP001172155"/>
    </source>
</evidence>
<evidence type="ECO:0000256" key="1">
    <source>
        <dbReference type="ARBA" id="ARBA00003019"/>
    </source>
</evidence>
<dbReference type="Proteomes" id="UP001172155">
    <property type="component" value="Unassembled WGS sequence"/>
</dbReference>
<feature type="chain" id="PRO_5041291300" description="Molybdate-anion transporter" evidence="14">
    <location>
        <begin position="21"/>
        <end position="441"/>
    </location>
</feature>
<dbReference type="PANTHER" id="PTHR23516:SF1">
    <property type="entry name" value="MOLYBDATE-ANION TRANSPORTER"/>
    <property type="match status" value="1"/>
</dbReference>
<dbReference type="EMBL" id="JAUKUD010000005">
    <property type="protein sequence ID" value="KAK0743139.1"/>
    <property type="molecule type" value="Genomic_DNA"/>
</dbReference>
<evidence type="ECO:0000256" key="10">
    <source>
        <dbReference type="ARBA" id="ARBA00030646"/>
    </source>
</evidence>
<dbReference type="GO" id="GO:0005886">
    <property type="term" value="C:plasma membrane"/>
    <property type="evidence" value="ECO:0007669"/>
    <property type="project" value="UniProtKB-SubCell"/>
</dbReference>
<feature type="signal peptide" evidence="14">
    <location>
        <begin position="1"/>
        <end position="20"/>
    </location>
</feature>
<evidence type="ECO:0000256" key="4">
    <source>
        <dbReference type="ARBA" id="ARBA00022448"/>
    </source>
</evidence>
<feature type="transmembrane region" description="Helical" evidence="13">
    <location>
        <begin position="85"/>
        <end position="104"/>
    </location>
</feature>
<dbReference type="Pfam" id="PF05631">
    <property type="entry name" value="MFS_5"/>
    <property type="match status" value="1"/>
</dbReference>
<dbReference type="Gene3D" id="1.20.1250.20">
    <property type="entry name" value="MFS general substrate transporter like domains"/>
    <property type="match status" value="1"/>
</dbReference>
<dbReference type="PANTHER" id="PTHR23516">
    <property type="entry name" value="SAM (S-ADENOSYL METHIONINE) TRANSPORTER"/>
    <property type="match status" value="1"/>
</dbReference>
<keyword evidence="6 13" id="KW-0812">Transmembrane</keyword>
<gene>
    <name evidence="15" type="ORF">B0T18DRAFT_176547</name>
</gene>